<dbReference type="AlphaFoldDB" id="A0AAU9J593"/>
<reference evidence="2" key="1">
    <citation type="submission" date="2021-09" db="EMBL/GenBank/DDBJ databases">
        <authorList>
            <consortium name="AG Swart"/>
            <person name="Singh M."/>
            <person name="Singh A."/>
            <person name="Seah K."/>
            <person name="Emmerich C."/>
        </authorList>
    </citation>
    <scope>NUCLEOTIDE SEQUENCE</scope>
    <source>
        <strain evidence="2">ATCC30299</strain>
    </source>
</reference>
<feature type="transmembrane region" description="Helical" evidence="1">
    <location>
        <begin position="53"/>
        <end position="69"/>
    </location>
</feature>
<proteinExistence type="predicted"/>
<accession>A0AAU9J593</accession>
<evidence type="ECO:0000313" key="2">
    <source>
        <dbReference type="EMBL" id="CAG9320370.1"/>
    </source>
</evidence>
<protein>
    <submittedName>
        <fullName evidence="2">Uncharacterized protein</fullName>
    </submittedName>
</protein>
<gene>
    <name evidence="2" type="ORF">BSTOLATCC_MIC26287</name>
</gene>
<keyword evidence="3" id="KW-1185">Reference proteome</keyword>
<keyword evidence="1" id="KW-0812">Transmembrane</keyword>
<evidence type="ECO:0000256" key="1">
    <source>
        <dbReference type="SAM" id="Phobius"/>
    </source>
</evidence>
<sequence length="274" mass="31914">MVLFRRFSFVRLAEHIPKRREGLLNADVMNELMRTKTMKFKERMIYLAKREKRFLFILGGFIGATNLFLQTKVAVIMTHSIAELWVKGKTFLVPEVKYDPCSLQTRGKTNLDTEIENKLADLFIKIDLAAPEGVTGQLLRDICREMGKSIEFPDEISINEFLKILEKNKVDDKFVGVFEEKVKYYVEKVNAWQEKIKNDIDGIKKQVGEFNEEIKTKDDADYLELHMKVLGIRKQELQKKLKKTPNDSRLKLKLSDLEAEIASTKEKQTHKAKK</sequence>
<organism evidence="2 3">
    <name type="scientific">Blepharisma stoltei</name>
    <dbReference type="NCBI Taxonomy" id="1481888"/>
    <lineage>
        <taxon>Eukaryota</taxon>
        <taxon>Sar</taxon>
        <taxon>Alveolata</taxon>
        <taxon>Ciliophora</taxon>
        <taxon>Postciliodesmatophora</taxon>
        <taxon>Heterotrichea</taxon>
        <taxon>Heterotrichida</taxon>
        <taxon>Blepharismidae</taxon>
        <taxon>Blepharisma</taxon>
    </lineage>
</organism>
<keyword evidence="1" id="KW-1133">Transmembrane helix</keyword>
<evidence type="ECO:0000313" key="3">
    <source>
        <dbReference type="Proteomes" id="UP001162131"/>
    </source>
</evidence>
<dbReference type="EMBL" id="CAJZBQ010000025">
    <property type="protein sequence ID" value="CAG9320370.1"/>
    <property type="molecule type" value="Genomic_DNA"/>
</dbReference>
<name>A0AAU9J593_9CILI</name>
<comment type="caution">
    <text evidence="2">The sequence shown here is derived from an EMBL/GenBank/DDBJ whole genome shotgun (WGS) entry which is preliminary data.</text>
</comment>
<dbReference type="Proteomes" id="UP001162131">
    <property type="component" value="Unassembled WGS sequence"/>
</dbReference>
<keyword evidence="1" id="KW-0472">Membrane</keyword>